<protein>
    <submittedName>
        <fullName evidence="3">EAL domain-containing protein</fullName>
    </submittedName>
</protein>
<dbReference type="SMART" id="SM00052">
    <property type="entry name" value="EAL"/>
    <property type="match status" value="1"/>
</dbReference>
<dbReference type="InterPro" id="IPR029787">
    <property type="entry name" value="Nucleotide_cyclase"/>
</dbReference>
<dbReference type="RefSeq" id="WP_083388781.1">
    <property type="nucleotide sequence ID" value="NZ_CP063356.2"/>
</dbReference>
<dbReference type="FunFam" id="3.30.70.270:FF:000001">
    <property type="entry name" value="Diguanylate cyclase domain protein"/>
    <property type="match status" value="1"/>
</dbReference>
<dbReference type="Pfam" id="PF00563">
    <property type="entry name" value="EAL"/>
    <property type="match status" value="1"/>
</dbReference>
<dbReference type="KEGG" id="aia:AWH56_003075"/>
<organism evidence="3 4">
    <name type="scientific">Anaerobacillus isosaccharinicus</name>
    <dbReference type="NCBI Taxonomy" id="1532552"/>
    <lineage>
        <taxon>Bacteria</taxon>
        <taxon>Bacillati</taxon>
        <taxon>Bacillota</taxon>
        <taxon>Bacilli</taxon>
        <taxon>Bacillales</taxon>
        <taxon>Bacillaceae</taxon>
        <taxon>Anaerobacillus</taxon>
    </lineage>
</organism>
<dbReference type="Proteomes" id="UP000180175">
    <property type="component" value="Chromosome"/>
</dbReference>
<name>A0A7S7L975_9BACI</name>
<dbReference type="InterPro" id="IPR052155">
    <property type="entry name" value="Biofilm_reg_signaling"/>
</dbReference>
<dbReference type="InterPro" id="IPR001633">
    <property type="entry name" value="EAL_dom"/>
</dbReference>
<dbReference type="AlphaFoldDB" id="A0A7S7L975"/>
<feature type="domain" description="EAL" evidence="1">
    <location>
        <begin position="251"/>
        <end position="505"/>
    </location>
</feature>
<dbReference type="EMBL" id="CP063356">
    <property type="protein sequence ID" value="QOY36672.1"/>
    <property type="molecule type" value="Genomic_DNA"/>
</dbReference>
<dbReference type="InterPro" id="IPR035919">
    <property type="entry name" value="EAL_sf"/>
</dbReference>
<dbReference type="PANTHER" id="PTHR44757:SF2">
    <property type="entry name" value="BIOFILM ARCHITECTURE MAINTENANCE PROTEIN MBAA"/>
    <property type="match status" value="1"/>
</dbReference>
<reference evidence="3 4" key="2">
    <citation type="journal article" date="2019" name="Int. J. Syst. Evol. Microbiol.">
        <title>Anaerobacillus isosaccharinicus sp. nov., an alkaliphilic bacterium which degrades isosaccharinic acid.</title>
        <authorList>
            <person name="Bassil N.M."/>
            <person name="Lloyd J.R."/>
        </authorList>
    </citation>
    <scope>NUCLEOTIDE SEQUENCE [LARGE SCALE GENOMIC DNA]</scope>
    <source>
        <strain evidence="3 4">NB2006</strain>
    </source>
</reference>
<keyword evidence="4" id="KW-1185">Reference proteome</keyword>
<dbReference type="Gene3D" id="3.20.20.450">
    <property type="entry name" value="EAL domain"/>
    <property type="match status" value="1"/>
</dbReference>
<proteinExistence type="predicted"/>
<evidence type="ECO:0000313" key="4">
    <source>
        <dbReference type="Proteomes" id="UP000180175"/>
    </source>
</evidence>
<dbReference type="PROSITE" id="PS50883">
    <property type="entry name" value="EAL"/>
    <property type="match status" value="1"/>
</dbReference>
<dbReference type="Gene3D" id="3.30.450.20">
    <property type="entry name" value="PAS domain"/>
    <property type="match status" value="1"/>
</dbReference>
<dbReference type="SUPFAM" id="SSF55073">
    <property type="entry name" value="Nucleotide cyclase"/>
    <property type="match status" value="1"/>
</dbReference>
<dbReference type="SUPFAM" id="SSF55785">
    <property type="entry name" value="PYP-like sensor domain (PAS domain)"/>
    <property type="match status" value="1"/>
</dbReference>
<dbReference type="PROSITE" id="PS50887">
    <property type="entry name" value="GGDEF"/>
    <property type="match status" value="1"/>
</dbReference>
<dbReference type="PANTHER" id="PTHR44757">
    <property type="entry name" value="DIGUANYLATE CYCLASE DGCP"/>
    <property type="match status" value="1"/>
</dbReference>
<dbReference type="CDD" id="cd01949">
    <property type="entry name" value="GGDEF"/>
    <property type="match status" value="1"/>
</dbReference>
<reference evidence="3 4" key="1">
    <citation type="journal article" date="2017" name="Genome Announc.">
        <title>Draft Genome Sequences of Four Alkaliphilic Bacteria Belonging to the Anaerobacillus Genus.</title>
        <authorList>
            <person name="Bassil N.M."/>
            <person name="Lloyd J.R."/>
        </authorList>
    </citation>
    <scope>NUCLEOTIDE SEQUENCE [LARGE SCALE GENOMIC DNA]</scope>
    <source>
        <strain evidence="3 4">NB2006</strain>
    </source>
</reference>
<dbReference type="Gene3D" id="3.30.70.270">
    <property type="match status" value="1"/>
</dbReference>
<sequence length="527" mass="60921">MSYLEQNDQNFDEFKKLCLRDGESLHFNVKVKHKNDGWIWCEVNTTNYLSDPYIKGIVYSFRDITDQERVKERIKHIAYYDHLTGLNNRRSFEKRLQEELVKAKSVFSSFAVILMDIDGFKYVNDTFGHDMGDKLLKEVSLHIRSAFSEKVFCGRLGGDEFVLIFPDLENKKEIDQLGSKLNKLFDDVPFKIDDFEFNITVSIGISVFPSSGNSSDQLMKCADTALYRSKFEGKNQYQIYSPMMNVNSLKMFTLKNDLKKAIVNEEFLVYFQPRINPKTFEITGAEALIRWKHPKWGIVSPNEFISLAEETGLITNLGEWLIKQVCKQIMGWKGRKLNFKKISINISSLQLFQIDFVDKILAIIKEQNINPQWLEFEITESVIIDREEQVLRTLSELKNVGISIALDDFGTGYSSLNYLRKIPCDIVKIDKSFISDIEVNKETFDILEATINLCKKLNKSVVIEGIETTHQLSIIQKLNCQEFQGYLCSKPLEEDQYIKFLQKGEWMSRGTEGQVQCPSGLVIKVTQ</sequence>
<evidence type="ECO:0000259" key="2">
    <source>
        <dbReference type="PROSITE" id="PS50887"/>
    </source>
</evidence>
<accession>A0A7S7L975</accession>
<gene>
    <name evidence="3" type="ORF">AWH56_003075</name>
</gene>
<dbReference type="SMART" id="SM00267">
    <property type="entry name" value="GGDEF"/>
    <property type="match status" value="1"/>
</dbReference>
<evidence type="ECO:0000259" key="1">
    <source>
        <dbReference type="PROSITE" id="PS50883"/>
    </source>
</evidence>
<dbReference type="NCBIfam" id="TIGR00254">
    <property type="entry name" value="GGDEF"/>
    <property type="match status" value="1"/>
</dbReference>
<dbReference type="InterPro" id="IPR035965">
    <property type="entry name" value="PAS-like_dom_sf"/>
</dbReference>
<dbReference type="InterPro" id="IPR043128">
    <property type="entry name" value="Rev_trsase/Diguanyl_cyclase"/>
</dbReference>
<feature type="domain" description="GGDEF" evidence="2">
    <location>
        <begin position="108"/>
        <end position="242"/>
    </location>
</feature>
<dbReference type="CDD" id="cd01948">
    <property type="entry name" value="EAL"/>
    <property type="match status" value="1"/>
</dbReference>
<dbReference type="Pfam" id="PF00990">
    <property type="entry name" value="GGDEF"/>
    <property type="match status" value="1"/>
</dbReference>
<evidence type="ECO:0000313" key="3">
    <source>
        <dbReference type="EMBL" id="QOY36672.1"/>
    </source>
</evidence>
<dbReference type="InterPro" id="IPR000160">
    <property type="entry name" value="GGDEF_dom"/>
</dbReference>
<dbReference type="SUPFAM" id="SSF141868">
    <property type="entry name" value="EAL domain-like"/>
    <property type="match status" value="1"/>
</dbReference>